<evidence type="ECO:0000313" key="2">
    <source>
        <dbReference type="EMBL" id="CAK8694698.1"/>
    </source>
</evidence>
<keyword evidence="1" id="KW-0472">Membrane</keyword>
<protein>
    <submittedName>
        <fullName evidence="2">Uncharacterized protein</fullName>
    </submittedName>
</protein>
<name>A0ABP0GUE2_CLALP</name>
<dbReference type="Proteomes" id="UP001642483">
    <property type="component" value="Unassembled WGS sequence"/>
</dbReference>
<accession>A0ABP0GUE2</accession>
<evidence type="ECO:0000313" key="3">
    <source>
        <dbReference type="Proteomes" id="UP001642483"/>
    </source>
</evidence>
<reference evidence="2 3" key="1">
    <citation type="submission" date="2024-02" db="EMBL/GenBank/DDBJ databases">
        <authorList>
            <person name="Daric V."/>
            <person name="Darras S."/>
        </authorList>
    </citation>
    <scope>NUCLEOTIDE SEQUENCE [LARGE SCALE GENOMIC DNA]</scope>
</reference>
<evidence type="ECO:0000256" key="1">
    <source>
        <dbReference type="SAM" id="Phobius"/>
    </source>
</evidence>
<dbReference type="EMBL" id="CAWYQH010000141">
    <property type="protein sequence ID" value="CAK8694698.1"/>
    <property type="molecule type" value="Genomic_DNA"/>
</dbReference>
<organism evidence="2 3">
    <name type="scientific">Clavelina lepadiformis</name>
    <name type="common">Light-bulb sea squirt</name>
    <name type="synonym">Ascidia lepadiformis</name>
    <dbReference type="NCBI Taxonomy" id="159417"/>
    <lineage>
        <taxon>Eukaryota</taxon>
        <taxon>Metazoa</taxon>
        <taxon>Chordata</taxon>
        <taxon>Tunicata</taxon>
        <taxon>Ascidiacea</taxon>
        <taxon>Aplousobranchia</taxon>
        <taxon>Clavelinidae</taxon>
        <taxon>Clavelina</taxon>
    </lineage>
</organism>
<comment type="caution">
    <text evidence="2">The sequence shown here is derived from an EMBL/GenBank/DDBJ whole genome shotgun (WGS) entry which is preliminary data.</text>
</comment>
<proteinExistence type="predicted"/>
<sequence>MVWMGVSSVIYGKPADKLRQLPTTTQGCPVNAMNYTTIDPYFNMNSSELLNSWNGSLTESMNLNSAQDDKPALFYSLWSLSFMYFCLLGFILTIVISLLVSIATGVNQPSDADPRYFMPCIDNEIFPEKIRRFFRSGVPEDIKMSDRSEVTERIRLSFRKETLKESYEN</sequence>
<keyword evidence="1" id="KW-1133">Transmembrane helix</keyword>
<keyword evidence="3" id="KW-1185">Reference proteome</keyword>
<gene>
    <name evidence="2" type="ORF">CVLEPA_LOCUS28048</name>
</gene>
<feature type="transmembrane region" description="Helical" evidence="1">
    <location>
        <begin position="82"/>
        <end position="106"/>
    </location>
</feature>
<keyword evidence="1" id="KW-0812">Transmembrane</keyword>